<dbReference type="PRINTS" id="PR00725">
    <property type="entry name" value="DADACBPTASE1"/>
</dbReference>
<keyword evidence="11" id="KW-0121">Carboxypeptidase</keyword>
<dbReference type="GO" id="GO:0009002">
    <property type="term" value="F:serine-type D-Ala-D-Ala carboxypeptidase activity"/>
    <property type="evidence" value="ECO:0007669"/>
    <property type="project" value="InterPro"/>
</dbReference>
<feature type="domain" description="Peptidase S11 D-alanyl-D-alanine carboxypeptidase A N-terminal" evidence="10">
    <location>
        <begin position="72"/>
        <end position="293"/>
    </location>
</feature>
<keyword evidence="6" id="KW-0961">Cell wall biogenesis/degradation</keyword>
<evidence type="ECO:0000256" key="6">
    <source>
        <dbReference type="ARBA" id="ARBA00023316"/>
    </source>
</evidence>
<evidence type="ECO:0000313" key="11">
    <source>
        <dbReference type="EMBL" id="KKT67411.1"/>
    </source>
</evidence>
<feature type="active site" description="Proton acceptor" evidence="7">
    <location>
        <position position="99"/>
    </location>
</feature>
<keyword evidence="3" id="KW-0378">Hydrolase</keyword>
<feature type="binding site" evidence="8">
    <location>
        <position position="263"/>
    </location>
    <ligand>
        <name>substrate</name>
    </ligand>
</feature>
<protein>
    <submittedName>
        <fullName evidence="11">D-alanyl-D-alanine carboxypeptidase</fullName>
    </submittedName>
</protein>
<dbReference type="GO" id="GO:0071555">
    <property type="term" value="P:cell wall organization"/>
    <property type="evidence" value="ECO:0007669"/>
    <property type="project" value="UniProtKB-KW"/>
</dbReference>
<evidence type="ECO:0000313" key="12">
    <source>
        <dbReference type="Proteomes" id="UP000034604"/>
    </source>
</evidence>
<dbReference type="EMBL" id="LCJA01000025">
    <property type="protein sequence ID" value="KKT67411.1"/>
    <property type="molecule type" value="Genomic_DNA"/>
</dbReference>
<dbReference type="InterPro" id="IPR012338">
    <property type="entry name" value="Beta-lactam/transpept-like"/>
</dbReference>
<dbReference type="SUPFAM" id="SSF56601">
    <property type="entry name" value="beta-lactamase/transpeptidase-like"/>
    <property type="match status" value="1"/>
</dbReference>
<keyword evidence="11" id="KW-0645">Protease</keyword>
<dbReference type="Pfam" id="PF00768">
    <property type="entry name" value="Peptidase_S11"/>
    <property type="match status" value="1"/>
</dbReference>
<keyword evidence="5" id="KW-0573">Peptidoglycan synthesis</keyword>
<reference evidence="11 12" key="1">
    <citation type="journal article" date="2015" name="Nature">
        <title>rRNA introns, odd ribosomes, and small enigmatic genomes across a large radiation of phyla.</title>
        <authorList>
            <person name="Brown C.T."/>
            <person name="Hug L.A."/>
            <person name="Thomas B.C."/>
            <person name="Sharon I."/>
            <person name="Castelle C.J."/>
            <person name="Singh A."/>
            <person name="Wilkins M.J."/>
            <person name="Williams K.H."/>
            <person name="Banfield J.F."/>
        </authorList>
    </citation>
    <scope>NUCLEOTIDE SEQUENCE [LARGE SCALE GENOMIC DNA]</scope>
</reference>
<dbReference type="GO" id="GO:0009252">
    <property type="term" value="P:peptidoglycan biosynthetic process"/>
    <property type="evidence" value="ECO:0007669"/>
    <property type="project" value="UniProtKB-KW"/>
</dbReference>
<accession>A0A0G1J6X9</accession>
<evidence type="ECO:0000256" key="3">
    <source>
        <dbReference type="ARBA" id="ARBA00022801"/>
    </source>
</evidence>
<evidence type="ECO:0000256" key="5">
    <source>
        <dbReference type="ARBA" id="ARBA00022984"/>
    </source>
</evidence>
<dbReference type="Proteomes" id="UP000034604">
    <property type="component" value="Unassembled WGS sequence"/>
</dbReference>
<sequence>MFKKIFTLLPLLVLAAIAFAYLYTESSKAPLSPFAGFWDDGTSKVNQKIAKPLNLDFATSTELVSLNNIPRYIVYNAQTGEVYHAKNTSEFMSPASFSKLLSAQVALDLIPMDTVITATKDSVDKVPTVLGLKSGEKLPAGELLRGAIATSANDAAQTLCDGAALANNYDQKDFIRLMNTKARLIGMKSSQFATTDGLDDEKQFSTLEDIAQLVHNVQVNYPEIASAASSDRQDIEKTEDHGRYYLPNWNGLLGVYPGVNGLKIAYTEKAGYSTIVTATVKDKQFVAIVSGADSYLERDRAAADLLDAALIAEKESPKKVNKWAINKRYQEWGDLARKIKAELEATKAATDVTP</sequence>
<dbReference type="Gene3D" id="3.40.710.10">
    <property type="entry name" value="DD-peptidase/beta-lactamase superfamily"/>
    <property type="match status" value="1"/>
</dbReference>
<keyword evidence="2" id="KW-0732">Signal</keyword>
<dbReference type="InterPro" id="IPR001967">
    <property type="entry name" value="Peptidase_S11_N"/>
</dbReference>
<dbReference type="AlphaFoldDB" id="A0A0G1J6X9"/>
<evidence type="ECO:0000256" key="4">
    <source>
        <dbReference type="ARBA" id="ARBA00022960"/>
    </source>
</evidence>
<dbReference type="InterPro" id="IPR018044">
    <property type="entry name" value="Peptidase_S11"/>
</dbReference>
<name>A0A0G1J6X9_9BACT</name>
<dbReference type="GO" id="GO:0006508">
    <property type="term" value="P:proteolysis"/>
    <property type="evidence" value="ECO:0007669"/>
    <property type="project" value="InterPro"/>
</dbReference>
<comment type="similarity">
    <text evidence="1 9">Belongs to the peptidase S11 family.</text>
</comment>
<evidence type="ECO:0000259" key="10">
    <source>
        <dbReference type="Pfam" id="PF00768"/>
    </source>
</evidence>
<dbReference type="GO" id="GO:0008360">
    <property type="term" value="P:regulation of cell shape"/>
    <property type="evidence" value="ECO:0007669"/>
    <property type="project" value="UniProtKB-KW"/>
</dbReference>
<proteinExistence type="inferred from homology"/>
<evidence type="ECO:0000256" key="8">
    <source>
        <dbReference type="PIRSR" id="PIRSR618044-2"/>
    </source>
</evidence>
<feature type="active site" evidence="7">
    <location>
        <position position="151"/>
    </location>
</feature>
<evidence type="ECO:0000256" key="2">
    <source>
        <dbReference type="ARBA" id="ARBA00022729"/>
    </source>
</evidence>
<gene>
    <name evidence="11" type="ORF">UW62_C0025G0005</name>
</gene>
<keyword evidence="4" id="KW-0133">Cell shape</keyword>
<organism evidence="11 12">
    <name type="scientific">Candidatus Collierbacteria bacterium GW2011_GWB1_44_35</name>
    <dbReference type="NCBI Taxonomy" id="1618383"/>
    <lineage>
        <taxon>Bacteria</taxon>
        <taxon>Candidatus Collieribacteriota</taxon>
    </lineage>
</organism>
<comment type="caution">
    <text evidence="11">The sequence shown here is derived from an EMBL/GenBank/DDBJ whole genome shotgun (WGS) entry which is preliminary data.</text>
</comment>
<feature type="active site" description="Acyl-ester intermediate" evidence="7">
    <location>
        <position position="96"/>
    </location>
</feature>
<evidence type="ECO:0000256" key="9">
    <source>
        <dbReference type="RuleBase" id="RU004016"/>
    </source>
</evidence>
<evidence type="ECO:0000256" key="1">
    <source>
        <dbReference type="ARBA" id="ARBA00007164"/>
    </source>
</evidence>
<evidence type="ECO:0000256" key="7">
    <source>
        <dbReference type="PIRSR" id="PIRSR618044-1"/>
    </source>
</evidence>